<comment type="caution">
    <text evidence="2">The sequence shown here is derived from an EMBL/GenBank/DDBJ whole genome shotgun (WGS) entry which is preliminary data.</text>
</comment>
<dbReference type="PROSITE" id="PS51257">
    <property type="entry name" value="PROKAR_LIPOPROTEIN"/>
    <property type="match status" value="1"/>
</dbReference>
<feature type="signal peptide" evidence="1">
    <location>
        <begin position="1"/>
        <end position="17"/>
    </location>
</feature>
<keyword evidence="3" id="KW-1185">Reference proteome</keyword>
<name>A0A495RET6_9GAMM</name>
<dbReference type="Proteomes" id="UP000278542">
    <property type="component" value="Unassembled WGS sequence"/>
</dbReference>
<accession>A0A495RET6</accession>
<sequence length="200" mass="22066">MKKLLLVFMSIALFGCAAQQVDKNLASFTGVTYEDYEGEYKMLKSFTVQGTTSKNINDINVCLLQNIENDDVKLTDSSKSFVGSYSGNYYNVTSGSTSSGGSVQQYSDDKTIVIKGLTKYKNPQSWVPITNYVRYTLTVKKDKTNLNYTFSNIKQAQAETGYVANNGFNPIGNWDGANPSVILKTLENEVSKVSACLNDN</sequence>
<gene>
    <name evidence="2" type="ORF">DES39_1157</name>
</gene>
<proteinExistence type="predicted"/>
<dbReference type="EMBL" id="RBWY01000002">
    <property type="protein sequence ID" value="RKS85744.1"/>
    <property type="molecule type" value="Genomic_DNA"/>
</dbReference>
<feature type="chain" id="PRO_5019824433" description="DUF4468 domain-containing protein" evidence="1">
    <location>
        <begin position="18"/>
        <end position="200"/>
    </location>
</feature>
<evidence type="ECO:0008006" key="4">
    <source>
        <dbReference type="Google" id="ProtNLM"/>
    </source>
</evidence>
<protein>
    <recommendedName>
        <fullName evidence="4">DUF4468 domain-containing protein</fullName>
    </recommendedName>
</protein>
<dbReference type="OrthoDB" id="7057353at2"/>
<evidence type="ECO:0000313" key="2">
    <source>
        <dbReference type="EMBL" id="RKS85744.1"/>
    </source>
</evidence>
<evidence type="ECO:0000256" key="1">
    <source>
        <dbReference type="SAM" id="SignalP"/>
    </source>
</evidence>
<evidence type="ECO:0000313" key="3">
    <source>
        <dbReference type="Proteomes" id="UP000278542"/>
    </source>
</evidence>
<dbReference type="AlphaFoldDB" id="A0A495RET6"/>
<reference evidence="2 3" key="1">
    <citation type="submission" date="2018-10" db="EMBL/GenBank/DDBJ databases">
        <title>Genomic Encyclopedia of Type Strains, Phase IV (KMG-IV): sequencing the most valuable type-strain genomes for metagenomic binning, comparative biology and taxonomic classification.</title>
        <authorList>
            <person name="Goeker M."/>
        </authorList>
    </citation>
    <scope>NUCLEOTIDE SEQUENCE [LARGE SCALE GENOMIC DNA]</scope>
    <source>
        <strain evidence="2 3">DSM 22228</strain>
    </source>
</reference>
<dbReference type="RefSeq" id="WP_121144841.1">
    <property type="nucleotide sequence ID" value="NZ_RBWY01000002.1"/>
</dbReference>
<organism evidence="2 3">
    <name type="scientific">Orbus hercynius</name>
    <dbReference type="NCBI Taxonomy" id="593135"/>
    <lineage>
        <taxon>Bacteria</taxon>
        <taxon>Pseudomonadati</taxon>
        <taxon>Pseudomonadota</taxon>
        <taxon>Gammaproteobacteria</taxon>
        <taxon>Orbales</taxon>
        <taxon>Orbaceae</taxon>
        <taxon>Orbus</taxon>
    </lineage>
</organism>
<keyword evidence="1" id="KW-0732">Signal</keyword>